<sequence>MRKELISKPTHELSEKAKVWDNAFKIKFQEPANFLTGLTNRLEEVASDSVTWSLSSRLDMGRQDLFVSLGLKGFLSYTCVSVVKVQPVTHRQLR</sequence>
<keyword evidence="2" id="KW-1185">Reference proteome</keyword>
<dbReference type="Proteomes" id="UP000789739">
    <property type="component" value="Unassembled WGS sequence"/>
</dbReference>
<dbReference type="AlphaFoldDB" id="A0A9N9FNM6"/>
<accession>A0A9N9FNM6</accession>
<gene>
    <name evidence="1" type="ORF">PBRASI_LOCUS4820</name>
</gene>
<reference evidence="1" key="1">
    <citation type="submission" date="2021-06" db="EMBL/GenBank/DDBJ databases">
        <authorList>
            <person name="Kallberg Y."/>
            <person name="Tangrot J."/>
            <person name="Rosling A."/>
        </authorList>
    </citation>
    <scope>NUCLEOTIDE SEQUENCE</scope>
    <source>
        <strain evidence="1">BR232B</strain>
    </source>
</reference>
<proteinExistence type="predicted"/>
<name>A0A9N9FNM6_9GLOM</name>
<comment type="caution">
    <text evidence="1">The sequence shown here is derived from an EMBL/GenBank/DDBJ whole genome shotgun (WGS) entry which is preliminary data.</text>
</comment>
<dbReference type="OrthoDB" id="2425191at2759"/>
<protein>
    <submittedName>
        <fullName evidence="1">10910_t:CDS:1</fullName>
    </submittedName>
</protein>
<evidence type="ECO:0000313" key="1">
    <source>
        <dbReference type="EMBL" id="CAG8545644.1"/>
    </source>
</evidence>
<organism evidence="1 2">
    <name type="scientific">Paraglomus brasilianum</name>
    <dbReference type="NCBI Taxonomy" id="144538"/>
    <lineage>
        <taxon>Eukaryota</taxon>
        <taxon>Fungi</taxon>
        <taxon>Fungi incertae sedis</taxon>
        <taxon>Mucoromycota</taxon>
        <taxon>Glomeromycotina</taxon>
        <taxon>Glomeromycetes</taxon>
        <taxon>Paraglomerales</taxon>
        <taxon>Paraglomeraceae</taxon>
        <taxon>Paraglomus</taxon>
    </lineage>
</organism>
<evidence type="ECO:0000313" key="2">
    <source>
        <dbReference type="Proteomes" id="UP000789739"/>
    </source>
</evidence>
<dbReference type="EMBL" id="CAJVPI010000522">
    <property type="protein sequence ID" value="CAG8545644.1"/>
    <property type="molecule type" value="Genomic_DNA"/>
</dbReference>